<dbReference type="Proteomes" id="UP000275078">
    <property type="component" value="Unassembled WGS sequence"/>
</dbReference>
<feature type="compositionally biased region" description="Basic and acidic residues" evidence="1">
    <location>
        <begin position="364"/>
        <end position="379"/>
    </location>
</feature>
<evidence type="ECO:0000313" key="2">
    <source>
        <dbReference type="EMBL" id="RPA70691.1"/>
    </source>
</evidence>
<feature type="compositionally biased region" description="Low complexity" evidence="1">
    <location>
        <begin position="416"/>
        <end position="430"/>
    </location>
</feature>
<reference evidence="2 3" key="1">
    <citation type="journal article" date="2018" name="Nat. Ecol. Evol.">
        <title>Pezizomycetes genomes reveal the molecular basis of ectomycorrhizal truffle lifestyle.</title>
        <authorList>
            <person name="Murat C."/>
            <person name="Payen T."/>
            <person name="Noel B."/>
            <person name="Kuo A."/>
            <person name="Morin E."/>
            <person name="Chen J."/>
            <person name="Kohler A."/>
            <person name="Krizsan K."/>
            <person name="Balestrini R."/>
            <person name="Da Silva C."/>
            <person name="Montanini B."/>
            <person name="Hainaut M."/>
            <person name="Levati E."/>
            <person name="Barry K.W."/>
            <person name="Belfiori B."/>
            <person name="Cichocki N."/>
            <person name="Clum A."/>
            <person name="Dockter R.B."/>
            <person name="Fauchery L."/>
            <person name="Guy J."/>
            <person name="Iotti M."/>
            <person name="Le Tacon F."/>
            <person name="Lindquist E.A."/>
            <person name="Lipzen A."/>
            <person name="Malagnac F."/>
            <person name="Mello A."/>
            <person name="Molinier V."/>
            <person name="Miyauchi S."/>
            <person name="Poulain J."/>
            <person name="Riccioni C."/>
            <person name="Rubini A."/>
            <person name="Sitrit Y."/>
            <person name="Splivallo R."/>
            <person name="Traeger S."/>
            <person name="Wang M."/>
            <person name="Zifcakova L."/>
            <person name="Wipf D."/>
            <person name="Zambonelli A."/>
            <person name="Paolocci F."/>
            <person name="Nowrousian M."/>
            <person name="Ottonello S."/>
            <person name="Baldrian P."/>
            <person name="Spatafora J.W."/>
            <person name="Henrissat B."/>
            <person name="Nagy L.G."/>
            <person name="Aury J.M."/>
            <person name="Wincker P."/>
            <person name="Grigoriev I.V."/>
            <person name="Bonfante P."/>
            <person name="Martin F.M."/>
        </authorList>
    </citation>
    <scope>NUCLEOTIDE SEQUENCE [LARGE SCALE GENOMIC DNA]</scope>
    <source>
        <strain evidence="2 3">RN42</strain>
    </source>
</reference>
<feature type="compositionally biased region" description="Basic and acidic residues" evidence="1">
    <location>
        <begin position="129"/>
        <end position="150"/>
    </location>
</feature>
<gene>
    <name evidence="2" type="ORF">BJ508DRAFT_336906</name>
</gene>
<sequence>MLYDPTGAIEVLRPEIDTDKAKFIRGLMHCGHIVVARLRWSACNELPDEWKKFSELIGAPIWIAEGKGHFYCEGCPDMEDLAGRDCSSPPVYPIDGFPNIRVGEFQYDHERFFICTSEGMEGHNGSSAAHEENQAGVDEHQPESSNEKPESTLARVTFDGVAVKQEFIEDSSASAASEGDDDHIPRMGTKKDPFVIMSSSPSDSHSDLEDETQGVKIKKEQFEANLLHARQKGSSDDSASESASELDASDVSSSESSDGDTTSYRPSEASGMASDYQSEDEEEVDTASRTSNNHSEVSRRTVRFASVGSDDTRYFDPESSQSSSLHPAVMSSQDEPEVQNRRGLFTGSDRDSSEEWVAFQPANEKPEAAETGDERDHEPIYSQESSAGEVESEEDIDNEWGKSLQEMVDIMDRPPTGTTETTSTDASSADYQESIAVEECANEDTLCNETFTRLSTRAPTKPVLQLLAASSEVDSDHEWL</sequence>
<evidence type="ECO:0000256" key="1">
    <source>
        <dbReference type="SAM" id="MobiDB-lite"/>
    </source>
</evidence>
<name>A0A3N4HE00_ASCIM</name>
<organism evidence="2 3">
    <name type="scientific">Ascobolus immersus RN42</name>
    <dbReference type="NCBI Taxonomy" id="1160509"/>
    <lineage>
        <taxon>Eukaryota</taxon>
        <taxon>Fungi</taxon>
        <taxon>Dikarya</taxon>
        <taxon>Ascomycota</taxon>
        <taxon>Pezizomycotina</taxon>
        <taxon>Pezizomycetes</taxon>
        <taxon>Pezizales</taxon>
        <taxon>Ascobolaceae</taxon>
        <taxon>Ascobolus</taxon>
    </lineage>
</organism>
<feature type="region of interest" description="Disordered" evidence="1">
    <location>
        <begin position="169"/>
        <end position="403"/>
    </location>
</feature>
<evidence type="ECO:0000313" key="3">
    <source>
        <dbReference type="Proteomes" id="UP000275078"/>
    </source>
</evidence>
<protein>
    <submittedName>
        <fullName evidence="2">Uncharacterized protein</fullName>
    </submittedName>
</protein>
<proteinExistence type="predicted"/>
<keyword evidence="3" id="KW-1185">Reference proteome</keyword>
<feature type="compositionally biased region" description="Basic and acidic residues" evidence="1">
    <location>
        <begin position="182"/>
        <end position="193"/>
    </location>
</feature>
<feature type="region of interest" description="Disordered" evidence="1">
    <location>
        <begin position="412"/>
        <end position="431"/>
    </location>
</feature>
<dbReference type="EMBL" id="ML120124">
    <property type="protein sequence ID" value="RPA70691.1"/>
    <property type="molecule type" value="Genomic_DNA"/>
</dbReference>
<dbReference type="AlphaFoldDB" id="A0A3N4HE00"/>
<feature type="compositionally biased region" description="Polar residues" evidence="1">
    <location>
        <begin position="318"/>
        <end position="333"/>
    </location>
</feature>
<accession>A0A3N4HE00</accession>
<feature type="compositionally biased region" description="Low complexity" evidence="1">
    <location>
        <begin position="236"/>
        <end position="256"/>
    </location>
</feature>
<feature type="region of interest" description="Disordered" evidence="1">
    <location>
        <begin position="123"/>
        <end position="152"/>
    </location>
</feature>